<sequence length="149" mass="17178">MMNSNIYVQAQMLIRKPIEDVFEAFINPEVTTNFWFTKSTGKLEEGKTLTWEWEMYGAKTNVKVLEIVQNQSIKTEWGEPSTNVDYEFKEMEKGTLVVIKSYGYSQTGEDLLKIINDNTDGFTTVLDGCKAYLEHGINLRLIEDKFPSK</sequence>
<dbReference type="Pfam" id="PF08327">
    <property type="entry name" value="AHSA1"/>
    <property type="match status" value="1"/>
</dbReference>
<evidence type="ECO:0000313" key="3">
    <source>
        <dbReference type="EMBL" id="GAA5102142.1"/>
    </source>
</evidence>
<organism evidence="3 4">
    <name type="scientific">Chryseobacterium ginsengisoli</name>
    <dbReference type="NCBI Taxonomy" id="363853"/>
    <lineage>
        <taxon>Bacteria</taxon>
        <taxon>Pseudomonadati</taxon>
        <taxon>Bacteroidota</taxon>
        <taxon>Flavobacteriia</taxon>
        <taxon>Flavobacteriales</taxon>
        <taxon>Weeksellaceae</taxon>
        <taxon>Chryseobacterium group</taxon>
        <taxon>Chryseobacterium</taxon>
    </lineage>
</organism>
<evidence type="ECO:0000256" key="1">
    <source>
        <dbReference type="ARBA" id="ARBA00006817"/>
    </source>
</evidence>
<accession>A0ABP9MZY3</accession>
<reference evidence="4" key="1">
    <citation type="journal article" date="2019" name="Int. J. Syst. Evol. Microbiol.">
        <title>The Global Catalogue of Microorganisms (GCM) 10K type strain sequencing project: providing services to taxonomists for standard genome sequencing and annotation.</title>
        <authorList>
            <consortium name="The Broad Institute Genomics Platform"/>
            <consortium name="The Broad Institute Genome Sequencing Center for Infectious Disease"/>
            <person name="Wu L."/>
            <person name="Ma J."/>
        </authorList>
    </citation>
    <scope>NUCLEOTIDE SEQUENCE [LARGE SCALE GENOMIC DNA]</scope>
    <source>
        <strain evidence="4">JCM 18019</strain>
    </source>
</reference>
<evidence type="ECO:0000259" key="2">
    <source>
        <dbReference type="Pfam" id="PF08327"/>
    </source>
</evidence>
<evidence type="ECO:0000313" key="4">
    <source>
        <dbReference type="Proteomes" id="UP001500353"/>
    </source>
</evidence>
<name>A0ABP9MZY3_9FLAO</name>
<comment type="caution">
    <text evidence="3">The sequence shown here is derived from an EMBL/GenBank/DDBJ whole genome shotgun (WGS) entry which is preliminary data.</text>
</comment>
<dbReference type="InterPro" id="IPR023393">
    <property type="entry name" value="START-like_dom_sf"/>
</dbReference>
<dbReference type="SUPFAM" id="SSF55961">
    <property type="entry name" value="Bet v1-like"/>
    <property type="match status" value="1"/>
</dbReference>
<dbReference type="EMBL" id="BAABHX010000011">
    <property type="protein sequence ID" value="GAA5102142.1"/>
    <property type="molecule type" value="Genomic_DNA"/>
</dbReference>
<gene>
    <name evidence="3" type="ORF">GCM10023210_42830</name>
</gene>
<protein>
    <submittedName>
        <fullName evidence="3">SRPBCC family protein</fullName>
    </submittedName>
</protein>
<proteinExistence type="inferred from homology"/>
<keyword evidence="4" id="KW-1185">Reference proteome</keyword>
<comment type="similarity">
    <text evidence="1">Belongs to the AHA1 family.</text>
</comment>
<feature type="domain" description="Activator of Hsp90 ATPase homologue 1/2-like C-terminal" evidence="2">
    <location>
        <begin position="17"/>
        <end position="134"/>
    </location>
</feature>
<dbReference type="Proteomes" id="UP001500353">
    <property type="component" value="Unassembled WGS sequence"/>
</dbReference>
<dbReference type="CDD" id="cd08901">
    <property type="entry name" value="SRPBCC_CalC_Aha1-like_8"/>
    <property type="match status" value="1"/>
</dbReference>
<dbReference type="Gene3D" id="3.30.530.20">
    <property type="match status" value="1"/>
</dbReference>
<dbReference type="InterPro" id="IPR013538">
    <property type="entry name" value="ASHA1/2-like_C"/>
</dbReference>